<keyword evidence="4" id="KW-0677">Repeat</keyword>
<evidence type="ECO:0000256" key="3">
    <source>
        <dbReference type="ARBA" id="ARBA00022490"/>
    </source>
</evidence>
<evidence type="ECO:0000259" key="7">
    <source>
        <dbReference type="PROSITE" id="PS51336"/>
    </source>
</evidence>
<keyword evidence="9" id="KW-1185">Reference proteome</keyword>
<evidence type="ECO:0000256" key="1">
    <source>
        <dbReference type="ARBA" id="ARBA00004138"/>
    </source>
</evidence>
<name>A0A1J4KGK1_9EUKA</name>
<gene>
    <name evidence="8" type="ORF">TRFO_20385</name>
</gene>
<comment type="caution">
    <text evidence="8">The sequence shown here is derived from an EMBL/GenBank/DDBJ whole genome shotgun (WGS) entry which is preliminary data.</text>
</comment>
<dbReference type="GO" id="GO:0060285">
    <property type="term" value="P:cilium-dependent cell motility"/>
    <property type="evidence" value="ECO:0007669"/>
    <property type="project" value="TreeGrafter"/>
</dbReference>
<dbReference type="EMBL" id="MLAK01000614">
    <property type="protein sequence ID" value="OHT10347.1"/>
    <property type="molecule type" value="Genomic_DNA"/>
</dbReference>
<dbReference type="GO" id="GO:0043014">
    <property type="term" value="F:alpha-tubulin binding"/>
    <property type="evidence" value="ECO:0007669"/>
    <property type="project" value="TreeGrafter"/>
</dbReference>
<evidence type="ECO:0000256" key="6">
    <source>
        <dbReference type="ARBA" id="ARBA00023273"/>
    </source>
</evidence>
<dbReference type="GO" id="GO:0072686">
    <property type="term" value="C:mitotic spindle"/>
    <property type="evidence" value="ECO:0007669"/>
    <property type="project" value="TreeGrafter"/>
</dbReference>
<keyword evidence="3" id="KW-0963">Cytoplasm</keyword>
<dbReference type="PANTHER" id="PTHR12086:SF9">
    <property type="entry name" value="EF-HAND DOMAIN-CONTAINING PROTEIN 1"/>
    <property type="match status" value="1"/>
</dbReference>
<dbReference type="Gene3D" id="2.30.29.170">
    <property type="match status" value="1"/>
</dbReference>
<sequence>MAYDNEQVLIFGAKILSTYKADNDRYFLVQYYLQDKTIHVYEGKKAMSGFNGGKFLNRMKVKNPRNGKFYGDESFYVGNILEISGRTFELLDAPEYTFCLMETYPERFPPSDMQYTIESLSRYADSHGIDLDSLFENKDIIKANYLSRAEAEEILFSFAPEFPKHYSHTILRRFMITDKFDYVELLKCIHF</sequence>
<proteinExistence type="predicted"/>
<dbReference type="InterPro" id="IPR006602">
    <property type="entry name" value="DM10_dom"/>
</dbReference>
<accession>A0A1J4KGK1</accession>
<dbReference type="GeneID" id="94836069"/>
<dbReference type="InterPro" id="IPR040193">
    <property type="entry name" value="EFHC1/EFHC2/EFHB"/>
</dbReference>
<dbReference type="PROSITE" id="PS51336">
    <property type="entry name" value="DM10"/>
    <property type="match status" value="1"/>
</dbReference>
<dbReference type="GO" id="GO:0000281">
    <property type="term" value="P:mitotic cytokinesis"/>
    <property type="evidence" value="ECO:0007669"/>
    <property type="project" value="TreeGrafter"/>
</dbReference>
<protein>
    <recommendedName>
        <fullName evidence="7">DM10 domain-containing protein</fullName>
    </recommendedName>
</protein>
<dbReference type="GO" id="GO:0007052">
    <property type="term" value="P:mitotic spindle organization"/>
    <property type="evidence" value="ECO:0007669"/>
    <property type="project" value="TreeGrafter"/>
</dbReference>
<dbReference type="Proteomes" id="UP000179807">
    <property type="component" value="Unassembled WGS sequence"/>
</dbReference>
<dbReference type="RefSeq" id="XP_068363483.1">
    <property type="nucleotide sequence ID" value="XM_068501365.1"/>
</dbReference>
<evidence type="ECO:0000256" key="4">
    <source>
        <dbReference type="ARBA" id="ARBA00022737"/>
    </source>
</evidence>
<dbReference type="FunFam" id="2.30.29.170:FF:000002">
    <property type="entry name" value="EF-hand domain (C-terminal) containing 1"/>
    <property type="match status" value="1"/>
</dbReference>
<dbReference type="OrthoDB" id="6360546at2759"/>
<feature type="domain" description="DM10" evidence="7">
    <location>
        <begin position="5"/>
        <end position="105"/>
    </location>
</feature>
<evidence type="ECO:0000256" key="5">
    <source>
        <dbReference type="ARBA" id="ARBA00023212"/>
    </source>
</evidence>
<reference evidence="8" key="1">
    <citation type="submission" date="2016-10" db="EMBL/GenBank/DDBJ databases">
        <authorList>
            <person name="Benchimol M."/>
            <person name="Almeida L.G."/>
            <person name="Vasconcelos A.T."/>
            <person name="Perreira-Neves A."/>
            <person name="Rosa I.A."/>
            <person name="Tasca T."/>
            <person name="Bogo M.R."/>
            <person name="de Souza W."/>
        </authorList>
    </citation>
    <scope>NUCLEOTIDE SEQUENCE [LARGE SCALE GENOMIC DNA]</scope>
    <source>
        <strain evidence="8">K</strain>
    </source>
</reference>
<organism evidence="8 9">
    <name type="scientific">Tritrichomonas foetus</name>
    <dbReference type="NCBI Taxonomy" id="1144522"/>
    <lineage>
        <taxon>Eukaryota</taxon>
        <taxon>Metamonada</taxon>
        <taxon>Parabasalia</taxon>
        <taxon>Tritrichomonadida</taxon>
        <taxon>Tritrichomonadidae</taxon>
        <taxon>Tritrichomonas</taxon>
    </lineage>
</organism>
<comment type="subcellular location">
    <subcellularLocation>
        <location evidence="1">Cell projection</location>
        <location evidence="1">Cilium</location>
    </subcellularLocation>
    <subcellularLocation>
        <location evidence="2">Cytoplasm</location>
        <location evidence="2">Cytoskeleton</location>
    </subcellularLocation>
</comment>
<evidence type="ECO:0000256" key="2">
    <source>
        <dbReference type="ARBA" id="ARBA00004245"/>
    </source>
</evidence>
<dbReference type="Pfam" id="PF06565">
    <property type="entry name" value="DM10_dom"/>
    <property type="match status" value="1"/>
</dbReference>
<dbReference type="VEuPathDB" id="TrichDB:TRFO_20385"/>
<dbReference type="PANTHER" id="PTHR12086">
    <property type="entry name" value="EF-HAND DOMAIN C-TERMINAL CONTAINING PROTEIN"/>
    <property type="match status" value="1"/>
</dbReference>
<keyword evidence="6" id="KW-0966">Cell projection</keyword>
<evidence type="ECO:0000313" key="8">
    <source>
        <dbReference type="EMBL" id="OHT10347.1"/>
    </source>
</evidence>
<keyword evidence="5" id="KW-0206">Cytoskeleton</keyword>
<dbReference type="SMART" id="SM00676">
    <property type="entry name" value="DM10"/>
    <property type="match status" value="1"/>
</dbReference>
<dbReference type="AlphaFoldDB" id="A0A1J4KGK1"/>
<dbReference type="GO" id="GO:0005930">
    <property type="term" value="C:axoneme"/>
    <property type="evidence" value="ECO:0007669"/>
    <property type="project" value="TreeGrafter"/>
</dbReference>
<evidence type="ECO:0000313" key="9">
    <source>
        <dbReference type="Proteomes" id="UP000179807"/>
    </source>
</evidence>